<proteinExistence type="predicted"/>
<dbReference type="RefSeq" id="WP_376754282.1">
    <property type="nucleotide sequence ID" value="NZ_CP124550.1"/>
</dbReference>
<dbReference type="Proteomes" id="UP001177295">
    <property type="component" value="Chromosome"/>
</dbReference>
<dbReference type="Gene3D" id="3.40.50.11940">
    <property type="match status" value="2"/>
</dbReference>
<dbReference type="NCBIfam" id="TIGR01866">
    <property type="entry name" value="cas_Csn2"/>
    <property type="match status" value="1"/>
</dbReference>
<dbReference type="InterPro" id="IPR010146">
    <property type="entry name" value="CRISPR-assoc_prot_Csn2-typ"/>
</dbReference>
<dbReference type="EMBL" id="CP124550">
    <property type="protein sequence ID" value="WIO45918.1"/>
    <property type="molecule type" value="Genomic_DNA"/>
</dbReference>
<evidence type="ECO:0008006" key="3">
    <source>
        <dbReference type="Google" id="ProtNLM"/>
    </source>
</evidence>
<keyword evidence="2" id="KW-1185">Reference proteome</keyword>
<dbReference type="InterPro" id="IPR038600">
    <property type="entry name" value="Csn2_sf"/>
</dbReference>
<protein>
    <recommendedName>
        <fullName evidence="3">Type II-A CRISPR-associated protein Csn2</fullName>
    </recommendedName>
</protein>
<sequence length="229" mass="25831">MNISISGFDNTLFIPSDGGIATLVICNDLFFRRVVEDILDAYTKKEGNNRTVIYDSNHDPLNFAKDILIVTDIYSYDLANRTITAVLYKNIQDNSDIDAVKLAQIETGILDILGAINTGFSQNLNYQTEISINDLLKMAHVGLEANTGNNYLDKLYGIIDSAQQLLSKRLVILINQRQLLSHSELQALLQYLENNHFSVLFIEKNCKDKLNEENILAIDDDLYDFSTNS</sequence>
<evidence type="ECO:0000313" key="1">
    <source>
        <dbReference type="EMBL" id="WIO45918.1"/>
    </source>
</evidence>
<evidence type="ECO:0000313" key="2">
    <source>
        <dbReference type="Proteomes" id="UP001177295"/>
    </source>
</evidence>
<name>A0ABY8WYZ9_9BACT</name>
<gene>
    <name evidence="1" type="ORF">SEML1_0288</name>
</gene>
<reference evidence="1 2" key="1">
    <citation type="journal article" date="2023" name="Cell">
        <title>Genetic manipulation of Patescibacteria provides mechanistic insights into microbial dark matter and the epibiotic lifestyle.</title>
        <authorList>
            <person name="Wang Y."/>
            <person name="Gallagher L.A."/>
            <person name="Andrade P.A."/>
            <person name="Liu A."/>
            <person name="Humphreys I.R."/>
            <person name="Turkarslan S."/>
            <person name="Cutler K.J."/>
            <person name="Arrieta-Ortiz M.L."/>
            <person name="Li Y."/>
            <person name="Radey M.C."/>
            <person name="McLean J.S."/>
            <person name="Cong Q."/>
            <person name="Baker D."/>
            <person name="Baliga N.S."/>
            <person name="Peterson S.B."/>
            <person name="Mougous J.D."/>
        </authorList>
    </citation>
    <scope>NUCLEOTIDE SEQUENCE [LARGE SCALE GENOMIC DNA]</scope>
    <source>
        <strain evidence="1 2">ML1</strain>
    </source>
</reference>
<organism evidence="1 2">
    <name type="scientific">Candidatus Southlakia epibionticum</name>
    <dbReference type="NCBI Taxonomy" id="3043284"/>
    <lineage>
        <taxon>Bacteria</taxon>
        <taxon>Candidatus Saccharimonadota</taxon>
        <taxon>Candidatus Saccharimonadia</taxon>
        <taxon>Candidatus Saccharimonadales</taxon>
        <taxon>Candidatus Saccharimonadaceae</taxon>
        <taxon>Candidatus Southlakia</taxon>
    </lineage>
</organism>
<accession>A0ABY8WYZ9</accession>
<dbReference type="Pfam" id="PF09711">
    <property type="entry name" value="Cas_Csn2"/>
    <property type="match status" value="1"/>
</dbReference>